<evidence type="ECO:0000313" key="1">
    <source>
        <dbReference type="EMBL" id="OKP00886.1"/>
    </source>
</evidence>
<dbReference type="OrthoDB" id="6439503at2"/>
<protein>
    <submittedName>
        <fullName evidence="1">Uncharacterized protein</fullName>
    </submittedName>
</protein>
<dbReference type="EMBL" id="MKGR01000047">
    <property type="protein sequence ID" value="OKP00886.1"/>
    <property type="molecule type" value="Genomic_DNA"/>
</dbReference>
<dbReference type="RefSeq" id="WP_074021771.1">
    <property type="nucleotide sequence ID" value="NZ_CAWMWP010000073.1"/>
</dbReference>
<comment type="caution">
    <text evidence="1">The sequence shown here is derived from an EMBL/GenBank/DDBJ whole genome shotgun (WGS) entry which is preliminary data.</text>
</comment>
<gene>
    <name evidence="1" type="ORF">Xentx_03484</name>
</gene>
<sequence length="504" mass="56257">MTTLTITPDNNTKVIKGQPFSVNVKIVGETGMIPGITTAKVTKSTGATLLSIMPGLVSQGVFSQTLIFMADKNTKTCNIDFTINTEDHPKLTATYDIDDNPDFILETCILRGASVYLYDPNPIGLKGIGPTSNNPFISASINPTVRKSGPISNYEIPLRVTAPLRIYIESSHEEILPYHIDKENSYYYYLIKKTSTEAVNLKIYATQDVHKFVELDVVLNDEEGVQQQVIFVTTELTQESDNLLPPKIEESMYSSTLTRPAHTDNFTFMIPAYKGAKRGDFIIGFVTDDKTNLFKQELFIAQITNNNDEFYKFEAPYSDLYSGDNHISYIALPETGFPARSNLHFINYDNGGINGPSSNDENRTLVEPEVYDQDGQFISLYDPINLYSIGQKKGLEIRLPSDPNDYDHTIAAGDKITITAYISRCIDTLPEKNRPLPITVLPNHIVNKNEISNGYFKFQLTADKLIGYAVADDYDVGLITIVYSRLAPAQKSKLYTRSFGTVAL</sequence>
<keyword evidence="2" id="KW-1185">Reference proteome</keyword>
<organism evidence="1 2">
    <name type="scientific">Xenorhabdus thuongxuanensis</name>
    <dbReference type="NCBI Taxonomy" id="1873484"/>
    <lineage>
        <taxon>Bacteria</taxon>
        <taxon>Pseudomonadati</taxon>
        <taxon>Pseudomonadota</taxon>
        <taxon>Gammaproteobacteria</taxon>
        <taxon>Enterobacterales</taxon>
        <taxon>Morganellaceae</taxon>
        <taxon>Xenorhabdus</taxon>
    </lineage>
</organism>
<accession>A0A1Q5TKZ4</accession>
<evidence type="ECO:0000313" key="2">
    <source>
        <dbReference type="Proteomes" id="UP000186277"/>
    </source>
</evidence>
<name>A0A1Q5TKZ4_9GAMM</name>
<dbReference type="Proteomes" id="UP000186277">
    <property type="component" value="Unassembled WGS sequence"/>
</dbReference>
<reference evidence="1 2" key="1">
    <citation type="submission" date="2016-09" db="EMBL/GenBank/DDBJ databases">
        <title>Xenorhabdus thuongxuanensis sp. nov. and Xenorhabdus eapokensis sp. nov., isolated from Steinernema species.</title>
        <authorList>
            <person name="Kaempfer P."/>
            <person name="Tobias N.J."/>
            <person name="Phan Ke L."/>
            <person name="Bode H.B."/>
            <person name="Glaeser S.P."/>
        </authorList>
    </citation>
    <scope>NUCLEOTIDE SEQUENCE [LARGE SCALE GENOMIC DNA]</scope>
    <source>
        <strain evidence="1 2">30TX1</strain>
    </source>
</reference>
<dbReference type="AlphaFoldDB" id="A0A1Q5TKZ4"/>
<proteinExistence type="predicted"/>